<organism evidence="1 2">
    <name type="scientific">Ramalina farinacea</name>
    <dbReference type="NCBI Taxonomy" id="258253"/>
    <lineage>
        <taxon>Eukaryota</taxon>
        <taxon>Fungi</taxon>
        <taxon>Dikarya</taxon>
        <taxon>Ascomycota</taxon>
        <taxon>Pezizomycotina</taxon>
        <taxon>Lecanoromycetes</taxon>
        <taxon>OSLEUM clade</taxon>
        <taxon>Lecanoromycetidae</taxon>
        <taxon>Lecanorales</taxon>
        <taxon>Lecanorineae</taxon>
        <taxon>Ramalinaceae</taxon>
        <taxon>Ramalina</taxon>
    </lineage>
</organism>
<sequence>MASYPAHVAVATTKGPEDVPNIPAPPLQNHGFNLRPPLRIAILEADVPLAQTSADYGSYGGVFTSLLHNAADASKIPRESLELSGWDVVNADGKPEGEEEKKGGMYDWTRRRGYPRLDDLDAMHKDIVYEYPPDVDHLGLSGTCQVQGMYRPAKLITVQGHPEFTEKIMRELLAARHKQGIFSDELFGDAQRRAGDQHDGVVVAQAFLKMLKE</sequence>
<comment type="caution">
    <text evidence="1">The sequence shown here is derived from an EMBL/GenBank/DDBJ whole genome shotgun (WGS) entry which is preliminary data.</text>
</comment>
<reference evidence="1" key="1">
    <citation type="journal article" date="2023" name="Genome Biol. Evol.">
        <title>First Whole Genome Sequence and Flow Cytometry Genome Size Data for the Lichen-Forming Fungus Ramalina farinacea (Ascomycota).</title>
        <authorList>
            <person name="Llewellyn T."/>
            <person name="Mian S."/>
            <person name="Hill R."/>
            <person name="Leitch I.J."/>
            <person name="Gaya E."/>
        </authorList>
    </citation>
    <scope>NUCLEOTIDE SEQUENCE</scope>
    <source>
        <strain evidence="1">LIQ254RAFAR</strain>
    </source>
</reference>
<name>A0AA43QK36_9LECA</name>
<dbReference type="InterPro" id="IPR029062">
    <property type="entry name" value="Class_I_gatase-like"/>
</dbReference>
<protein>
    <recommendedName>
        <fullName evidence="3">Glutamine amidotransferase domain-containing protein</fullName>
    </recommendedName>
</protein>
<dbReference type="Gene3D" id="3.40.50.880">
    <property type="match status" value="1"/>
</dbReference>
<dbReference type="SUPFAM" id="SSF52317">
    <property type="entry name" value="Class I glutamine amidotransferase-like"/>
    <property type="match status" value="1"/>
</dbReference>
<dbReference type="PANTHER" id="PTHR42695:SF5">
    <property type="entry name" value="GLUTAMINE AMIDOTRANSFERASE YLR126C-RELATED"/>
    <property type="match status" value="1"/>
</dbReference>
<evidence type="ECO:0000313" key="2">
    <source>
        <dbReference type="Proteomes" id="UP001161017"/>
    </source>
</evidence>
<dbReference type="PANTHER" id="PTHR42695">
    <property type="entry name" value="GLUTAMINE AMIDOTRANSFERASE YLR126C-RELATED"/>
    <property type="match status" value="1"/>
</dbReference>
<keyword evidence="2" id="KW-1185">Reference proteome</keyword>
<dbReference type="AlphaFoldDB" id="A0AA43QK36"/>
<proteinExistence type="predicted"/>
<evidence type="ECO:0008006" key="3">
    <source>
        <dbReference type="Google" id="ProtNLM"/>
    </source>
</evidence>
<dbReference type="Proteomes" id="UP001161017">
    <property type="component" value="Unassembled WGS sequence"/>
</dbReference>
<dbReference type="GO" id="GO:0005829">
    <property type="term" value="C:cytosol"/>
    <property type="evidence" value="ECO:0007669"/>
    <property type="project" value="TreeGrafter"/>
</dbReference>
<accession>A0AA43QK36</accession>
<dbReference type="InterPro" id="IPR044992">
    <property type="entry name" value="ChyE-like"/>
</dbReference>
<dbReference type="EMBL" id="JAPUFD010000003">
    <property type="protein sequence ID" value="MDI1486371.1"/>
    <property type="molecule type" value="Genomic_DNA"/>
</dbReference>
<gene>
    <name evidence="1" type="ORF">OHK93_005599</name>
</gene>
<evidence type="ECO:0000313" key="1">
    <source>
        <dbReference type="EMBL" id="MDI1486371.1"/>
    </source>
</evidence>
<dbReference type="GO" id="GO:0005634">
    <property type="term" value="C:nucleus"/>
    <property type="evidence" value="ECO:0007669"/>
    <property type="project" value="TreeGrafter"/>
</dbReference>